<comment type="caution">
    <text evidence="4">The sequence shown here is derived from an EMBL/GenBank/DDBJ whole genome shotgun (WGS) entry which is preliminary data.</text>
</comment>
<dbReference type="GO" id="GO:0016779">
    <property type="term" value="F:nucleotidyltransferase activity"/>
    <property type="evidence" value="ECO:0007669"/>
    <property type="project" value="UniProtKB-KW"/>
</dbReference>
<keyword evidence="1" id="KW-0808">Transferase</keyword>
<evidence type="ECO:0000259" key="3">
    <source>
        <dbReference type="Pfam" id="PF01467"/>
    </source>
</evidence>
<proteinExistence type="predicted"/>
<organism evidence="4 5">
    <name type="scientific">Deinococcus indicus</name>
    <dbReference type="NCBI Taxonomy" id="223556"/>
    <lineage>
        <taxon>Bacteria</taxon>
        <taxon>Thermotogati</taxon>
        <taxon>Deinococcota</taxon>
        <taxon>Deinococci</taxon>
        <taxon>Deinococcales</taxon>
        <taxon>Deinococcaceae</taxon>
        <taxon>Deinococcus</taxon>
    </lineage>
</organism>
<dbReference type="InterPro" id="IPR004821">
    <property type="entry name" value="Cyt_trans-like"/>
</dbReference>
<feature type="domain" description="Cytidyltransferase-like" evidence="3">
    <location>
        <begin position="13"/>
        <end position="71"/>
    </location>
</feature>
<dbReference type="InterPro" id="IPR014729">
    <property type="entry name" value="Rossmann-like_a/b/a_fold"/>
</dbReference>
<keyword evidence="2" id="KW-0548">Nucleotidyltransferase</keyword>
<dbReference type="PANTHER" id="PTHR21342">
    <property type="entry name" value="PHOSPHOPANTETHEINE ADENYLYLTRANSFERASE"/>
    <property type="match status" value="1"/>
</dbReference>
<keyword evidence="5" id="KW-1185">Reference proteome</keyword>
<evidence type="ECO:0000256" key="1">
    <source>
        <dbReference type="ARBA" id="ARBA00022679"/>
    </source>
</evidence>
<dbReference type="SUPFAM" id="SSF52374">
    <property type="entry name" value="Nucleotidylyl transferase"/>
    <property type="match status" value="1"/>
</dbReference>
<protein>
    <recommendedName>
        <fullName evidence="3">Cytidyltransferase-like domain-containing protein</fullName>
    </recommendedName>
</protein>
<dbReference type="EMBL" id="NHMK01000020">
    <property type="protein sequence ID" value="OWL94946.1"/>
    <property type="molecule type" value="Genomic_DNA"/>
</dbReference>
<dbReference type="Pfam" id="PF01467">
    <property type="entry name" value="CTP_transf_like"/>
    <property type="match status" value="1"/>
</dbReference>
<evidence type="ECO:0000313" key="4">
    <source>
        <dbReference type="EMBL" id="OWL94946.1"/>
    </source>
</evidence>
<dbReference type="PANTHER" id="PTHR21342:SF0">
    <property type="entry name" value="BIFUNCTIONAL NMN ADENYLYLTRANSFERASE_NUDIX HYDROLASE"/>
    <property type="match status" value="1"/>
</dbReference>
<name>A0A246BI68_9DEIO</name>
<accession>A0A246BI68</accession>
<dbReference type="OrthoDB" id="9786141at2"/>
<dbReference type="Gene3D" id="3.40.50.620">
    <property type="entry name" value="HUPs"/>
    <property type="match status" value="1"/>
</dbReference>
<evidence type="ECO:0000313" key="5">
    <source>
        <dbReference type="Proteomes" id="UP000197208"/>
    </source>
</evidence>
<dbReference type="Proteomes" id="UP000197208">
    <property type="component" value="Unassembled WGS sequence"/>
</dbReference>
<reference evidence="4 5" key="1">
    <citation type="submission" date="2017-05" db="EMBL/GenBank/DDBJ databases">
        <title>De novo genome assembly of Deniococcus indicus strain DR1.</title>
        <authorList>
            <person name="Chauhan D."/>
            <person name="Yennamalli R.M."/>
            <person name="Priyadarshini R."/>
        </authorList>
    </citation>
    <scope>NUCLEOTIDE SEQUENCE [LARGE SCALE GENOMIC DNA]</scope>
    <source>
        <strain evidence="4 5">DR1</strain>
    </source>
</reference>
<evidence type="ECO:0000256" key="2">
    <source>
        <dbReference type="ARBA" id="ARBA00022695"/>
    </source>
</evidence>
<sequence length="318" mass="34200">MPPAARPPGALAVYIGRFQPPHDAHLHTIQTALDRHAHLLVLTGSANLARSAHNPWTAPERAHLIRAALRESGHDPRRLSVRPLPDEFDAARWAAQVQAAVTAALDRLGPRPVVLTGFEKDASSSYLRWFPQWQTDPVPAQTAGGTGLLNATDLRAALLGRGEVPPQVPPAVQAFLRGFLRTRTAARLSAEYHAVQATRATLNGTPTPQHERLDLHTDPHAVWLTRRAGPIGRGLWALPATPLPPGDLPAQAAVFAHPARSPVWPTTAHVVRVTAPPPGTRPVPLAAALARPHAFFEDHHVILTRLTEEGRGASDTAG</sequence>
<dbReference type="RefSeq" id="WP_088249037.1">
    <property type="nucleotide sequence ID" value="NZ_BNAM01000003.1"/>
</dbReference>
<gene>
    <name evidence="4" type="ORF">CBQ26_12865</name>
</gene>
<dbReference type="AlphaFoldDB" id="A0A246BI68"/>